<feature type="region of interest" description="Disordered" evidence="1">
    <location>
        <begin position="835"/>
        <end position="861"/>
    </location>
</feature>
<evidence type="ECO:0000313" key="4">
    <source>
        <dbReference type="Proteomes" id="UP001152798"/>
    </source>
</evidence>
<evidence type="ECO:0000313" key="3">
    <source>
        <dbReference type="EMBL" id="CAH1390778.1"/>
    </source>
</evidence>
<accession>A0A9P0GYF4</accession>
<evidence type="ECO:0000256" key="1">
    <source>
        <dbReference type="SAM" id="MobiDB-lite"/>
    </source>
</evidence>
<feature type="region of interest" description="Disordered" evidence="1">
    <location>
        <begin position="920"/>
        <end position="941"/>
    </location>
</feature>
<feature type="compositionally biased region" description="Low complexity" evidence="1">
    <location>
        <begin position="884"/>
        <end position="898"/>
    </location>
</feature>
<gene>
    <name evidence="3" type="ORF">NEZAVI_LOCUS1918</name>
</gene>
<evidence type="ECO:0008006" key="5">
    <source>
        <dbReference type="Google" id="ProtNLM"/>
    </source>
</evidence>
<dbReference type="AlphaFoldDB" id="A0A9P0GYF4"/>
<feature type="region of interest" description="Disordered" evidence="1">
    <location>
        <begin position="880"/>
        <end position="899"/>
    </location>
</feature>
<dbReference type="EMBL" id="OV725077">
    <property type="protein sequence ID" value="CAH1390778.1"/>
    <property type="molecule type" value="Genomic_DNA"/>
</dbReference>
<evidence type="ECO:0000256" key="2">
    <source>
        <dbReference type="SAM" id="SignalP"/>
    </source>
</evidence>
<feature type="chain" id="PRO_5040245166" description="Neuropeptide" evidence="2">
    <location>
        <begin position="18"/>
        <end position="1005"/>
    </location>
</feature>
<name>A0A9P0GYF4_NEZVI</name>
<protein>
    <recommendedName>
        <fullName evidence="5">Neuropeptide</fullName>
    </recommendedName>
</protein>
<reference evidence="3" key="1">
    <citation type="submission" date="2022-01" db="EMBL/GenBank/DDBJ databases">
        <authorList>
            <person name="King R."/>
        </authorList>
    </citation>
    <scope>NUCLEOTIDE SEQUENCE</scope>
</reference>
<keyword evidence="4" id="KW-1185">Reference proteome</keyword>
<proteinExistence type="predicted"/>
<organism evidence="3 4">
    <name type="scientific">Nezara viridula</name>
    <name type="common">Southern green stink bug</name>
    <name type="synonym">Cimex viridulus</name>
    <dbReference type="NCBI Taxonomy" id="85310"/>
    <lineage>
        <taxon>Eukaryota</taxon>
        <taxon>Metazoa</taxon>
        <taxon>Ecdysozoa</taxon>
        <taxon>Arthropoda</taxon>
        <taxon>Hexapoda</taxon>
        <taxon>Insecta</taxon>
        <taxon>Pterygota</taxon>
        <taxon>Neoptera</taxon>
        <taxon>Paraneoptera</taxon>
        <taxon>Hemiptera</taxon>
        <taxon>Heteroptera</taxon>
        <taxon>Panheteroptera</taxon>
        <taxon>Pentatomomorpha</taxon>
        <taxon>Pentatomoidea</taxon>
        <taxon>Pentatomidae</taxon>
        <taxon>Pentatominae</taxon>
        <taxon>Nezara</taxon>
    </lineage>
</organism>
<dbReference type="Proteomes" id="UP001152798">
    <property type="component" value="Chromosome 1"/>
</dbReference>
<keyword evidence="2" id="KW-0732">Signal</keyword>
<dbReference type="OrthoDB" id="6617286at2759"/>
<sequence>MKFYYCLILSLLGIANGSPYYYREDKHHSEHHKEYSYSDSQSQPSLSAYESSPQKYIETSHFSTHAIPERYYKLETNPSFSSGFSQYSGGDQSAFHQKGFQSSGIQSSHLSPFLTGQSINVQGVKPGTYVVKQVKIYRQPTTYTGFYGTGYMDGRGLETGQQEENLYGSQHEENLNAQTGKYVKQVQTNLYHQIPQALPTITQDESLFGQKSISEEDLSQFGQQQISGQKEDCKYNEHMEDFGQQPQRGDLDIGQEQEDLRTHHSQIVKTLENTPVDDKNKGYKYYEKRVTTYGLPEKESNIYKQTYVHHTQMHGTVGNGGNDFGKYQDTLFGPTTIKTINGFENIQTGSKEESKHVSYSKEAVELEKKVQQIKPLPYYSNPVFIPQPASLGQQQIYSGSLDEGQHEESEYGQHTSDLGQRLVYGSLEVGQQPDSITGQQLETGSFEQGQKEENLNGKHLHTWEKHINTSTIEVKGSGKEPAQKPFEHHLRTERLEIGQSSNNKPHILVKENVTRTVVVGHNIPTKPIQNLPEGQIEESASGRNIETGFFEIGQKEENVGQLETGNLEIGQHEENVGQLETGDLGLSQHEENLGQLETGDLEMGQHEERLVIGKNSENVGQHTEQETILDNGKFNLGQKEETSYDFELGKSTFPVKLIVTPTKAPKYNEHTSYVKTYNQHESHYKEFKHNSNGKLKDLSLNPQKYYTTTTPKNNEKDSLNTNKKTDYLELQQKAEELALILGLEDNSKQKSSQQESYEDKFLRGNLEKSSTSEVLATGTKEHSIVNHHTSESLVPNKKITTWETHKEEYGLNYPLTSQGSYFKKQTEHNYENQGYINQPMSQNYGYQGQGQHSSHYGGYRKGYSVNSGERAYFSDQPIQRTHTSGSQFSFSSSSGGSQDKQKVIDDFLKELDKDIAITNHQQRQQQGSYAGMAQSRPVNSDVSYYSQRTVSTHSNSSYSSSGTVPGGTTGKAWYQKIGDSIGSGYNQAKEKAKDIVKTVKHSVGY</sequence>
<feature type="compositionally biased region" description="Low complexity" evidence="1">
    <location>
        <begin position="841"/>
        <end position="857"/>
    </location>
</feature>
<feature type="signal peptide" evidence="2">
    <location>
        <begin position="1"/>
        <end position="17"/>
    </location>
</feature>